<dbReference type="GO" id="GO:0016791">
    <property type="term" value="F:phosphatase activity"/>
    <property type="evidence" value="ECO:0007669"/>
    <property type="project" value="InterPro"/>
</dbReference>
<name>G9ELX3_9GAMM</name>
<dbReference type="InParanoid" id="G9ELX3"/>
<dbReference type="Pfam" id="PF21663">
    <property type="entry name" value="WipA_Phos"/>
    <property type="match status" value="1"/>
</dbReference>
<evidence type="ECO:0000313" key="4">
    <source>
        <dbReference type="EMBL" id="EHL31573.1"/>
    </source>
</evidence>
<feature type="region of interest" description="Disordered" evidence="2">
    <location>
        <begin position="1008"/>
        <end position="1036"/>
    </location>
</feature>
<evidence type="ECO:0000313" key="5">
    <source>
        <dbReference type="Proteomes" id="UP000002770"/>
    </source>
</evidence>
<keyword evidence="5" id="KW-1185">Reference proteome</keyword>
<dbReference type="HOGENOM" id="CLU_293343_0_0_6"/>
<gene>
    <name evidence="4" type="ORF">LDG_6234</name>
</gene>
<accession>G9ELX3</accession>
<dbReference type="InterPro" id="IPR048521">
    <property type="entry name" value="WipA_Phos"/>
</dbReference>
<dbReference type="eggNOG" id="ENOG5034CFV">
    <property type="taxonomic scope" value="Bacteria"/>
</dbReference>
<feature type="domain" description="WipA-like phosphatase" evidence="3">
    <location>
        <begin position="244"/>
        <end position="487"/>
    </location>
</feature>
<reference evidence="4 5" key="1">
    <citation type="journal article" date="2011" name="BMC Genomics">
        <title>Insight into cross-talk between intra-amoebal pathogens.</title>
        <authorList>
            <person name="Gimenez G."/>
            <person name="Bertelli C."/>
            <person name="Moliner C."/>
            <person name="Robert C."/>
            <person name="Raoult D."/>
            <person name="Fournier P.E."/>
            <person name="Greub G."/>
        </authorList>
    </citation>
    <scope>NUCLEOTIDE SEQUENCE [LARGE SCALE GENOMIC DNA]</scope>
    <source>
        <strain evidence="4 5">LLAP12</strain>
    </source>
</reference>
<feature type="compositionally biased region" description="Basic and acidic residues" evidence="2">
    <location>
        <begin position="1009"/>
        <end position="1036"/>
    </location>
</feature>
<dbReference type="OrthoDB" id="5654315at2"/>
<proteinExistence type="predicted"/>
<dbReference type="AlphaFoldDB" id="G9ELX3"/>
<feature type="coiled-coil region" evidence="1">
    <location>
        <begin position="492"/>
        <end position="519"/>
    </location>
</feature>
<dbReference type="EMBL" id="JH413811">
    <property type="protein sequence ID" value="EHL31573.1"/>
    <property type="molecule type" value="Genomic_DNA"/>
</dbReference>
<organism evidence="4 5">
    <name type="scientific">Legionella drancourtii LLAP12</name>
    <dbReference type="NCBI Taxonomy" id="658187"/>
    <lineage>
        <taxon>Bacteria</taxon>
        <taxon>Pseudomonadati</taxon>
        <taxon>Pseudomonadota</taxon>
        <taxon>Gammaproteobacteria</taxon>
        <taxon>Legionellales</taxon>
        <taxon>Legionellaceae</taxon>
        <taxon>Legionella</taxon>
    </lineage>
</organism>
<dbReference type="Proteomes" id="UP000002770">
    <property type="component" value="Unassembled WGS sequence"/>
</dbReference>
<evidence type="ECO:0000256" key="2">
    <source>
        <dbReference type="SAM" id="MobiDB-lite"/>
    </source>
</evidence>
<evidence type="ECO:0000256" key="1">
    <source>
        <dbReference type="SAM" id="Coils"/>
    </source>
</evidence>
<keyword evidence="1" id="KW-0175">Coiled coil</keyword>
<evidence type="ECO:0000259" key="3">
    <source>
        <dbReference type="Pfam" id="PF21663"/>
    </source>
</evidence>
<dbReference type="RefSeq" id="WP_006870170.1">
    <property type="nucleotide sequence ID" value="NZ_JH413811.1"/>
</dbReference>
<sequence>MPNEFIRQRIHDVNIEKYPQSFEPHQGSLTVGDLHGNPVKLLYSLIRHNAFKFKEGIDPEQAYDEFVTLYNESGNITTINGNNQEEIGSKIRSLEISIQRAVEGNKTSTSFPPLSILLEKIGTSSADLSSEGVAHINKLIDEKIQQVIPAESTLATEIASLNLKLKENSDDPLVTEWTEKLEILTDLQKAQIRIASVSKDQAEVAVQKENIEKLNAQVKANFPAIIDRFNAFLDKLEVDRKPGLIRLIGDELADRGKNDYFMLAFMNYLKKKDVNFKITISNHSNEFITFNEGVQSDVVSSYDRPSLAGLKLLLDNGIVSKATMDGWVNNAYTPNLKAIDYQLADGNPPTIRLFTHAPVRFDIIEKIANKLGVGYQEGTANALAQTIDSINAALAEHIQAGTIHTLCTISPDIDPAGLSPQEIEAHPLVYLIWNRWNPTVDQDETARPAEMKGFFDVTRYNLEYYHGHDGAFSKSPHVFNLDNGIGKNKVSDDVLMEQLKGAEEELEKSERQLVNIDTKLASGELTQEVADTQKQHVQKNINIYRAAIDAFHYTAFSADTNGLAAPTRSFVDRIPGFNAVRAFFADVSKAIAPNNATTTALLPQRRTVNVTDVHDSTHQDTKSESAVNLVVKQTTAQKAQGWFNAAVGTMANTARQFASVVREQVLSRTDPNYKAKQEFSAAMVLISTDVGQYNVAKDELKLYEGGARKYTVEEVKAYMQKMIAAAANLKKMEIPAGVDDIAKKYQGDPNTNNRNLWSNYQDGMRIRRGADSYDALFDRIGVKLKGQLDVEQLLAQETAKQQHVDTPMRHTSQNEPAENLAAQQTMAQKAQGWFNVAIATISKTAKQFASAVREEVLSRTDPDYKAKQEFSEAMIHINREVGKYNAAADRLKLYVGGAHKRSVEEVNADMQIMTAAVANLKKLEIPARAEDIAEHYKLDAKNKIGWSNYKECMMIRDGIKTPENLFKDIREKLNPQPYAHAWPKSQSHEHHTLAVNNHSVAENKVLTQESKKKLHDDLPREQGEIDTEREGQRQHL</sequence>
<dbReference type="STRING" id="658187.LDG_6234"/>
<protein>
    <recommendedName>
        <fullName evidence="3">WipA-like phosphatase domain-containing protein</fullName>
    </recommendedName>
</protein>